<gene>
    <name evidence="1" type="ORF">HHI36_004526</name>
</gene>
<accession>A0ABD2NT20</accession>
<feature type="non-terminal residue" evidence="1">
    <location>
        <position position="1"/>
    </location>
</feature>
<sequence length="60" mass="6812">YCTIDEDKVPLERKIITMHVSSQSSVLLEDELKITSTCSPFQKKLSLVNIPPLIRIKPTN</sequence>
<dbReference type="Proteomes" id="UP001516400">
    <property type="component" value="Unassembled WGS sequence"/>
</dbReference>
<dbReference type="AlphaFoldDB" id="A0ABD2NT20"/>
<proteinExistence type="predicted"/>
<comment type="caution">
    <text evidence="1">The sequence shown here is derived from an EMBL/GenBank/DDBJ whole genome shotgun (WGS) entry which is preliminary data.</text>
</comment>
<evidence type="ECO:0000313" key="1">
    <source>
        <dbReference type="EMBL" id="KAL3281315.1"/>
    </source>
</evidence>
<keyword evidence="2" id="KW-1185">Reference proteome</keyword>
<reference evidence="1 2" key="1">
    <citation type="journal article" date="2021" name="BMC Biol.">
        <title>Horizontally acquired antibacterial genes associated with adaptive radiation of ladybird beetles.</title>
        <authorList>
            <person name="Li H.S."/>
            <person name="Tang X.F."/>
            <person name="Huang Y.H."/>
            <person name="Xu Z.Y."/>
            <person name="Chen M.L."/>
            <person name="Du X.Y."/>
            <person name="Qiu B.Y."/>
            <person name="Chen P.T."/>
            <person name="Zhang W."/>
            <person name="Slipinski A."/>
            <person name="Escalona H.E."/>
            <person name="Waterhouse R.M."/>
            <person name="Zwick A."/>
            <person name="Pang H."/>
        </authorList>
    </citation>
    <scope>NUCLEOTIDE SEQUENCE [LARGE SCALE GENOMIC DNA]</scope>
    <source>
        <strain evidence="1">SYSU2018</strain>
    </source>
</reference>
<dbReference type="EMBL" id="JABFTP020000144">
    <property type="protein sequence ID" value="KAL3281315.1"/>
    <property type="molecule type" value="Genomic_DNA"/>
</dbReference>
<name>A0ABD2NT20_9CUCU</name>
<evidence type="ECO:0000313" key="2">
    <source>
        <dbReference type="Proteomes" id="UP001516400"/>
    </source>
</evidence>
<protein>
    <submittedName>
        <fullName evidence="1">Uncharacterized protein</fullName>
    </submittedName>
</protein>
<organism evidence="1 2">
    <name type="scientific">Cryptolaemus montrouzieri</name>
    <dbReference type="NCBI Taxonomy" id="559131"/>
    <lineage>
        <taxon>Eukaryota</taxon>
        <taxon>Metazoa</taxon>
        <taxon>Ecdysozoa</taxon>
        <taxon>Arthropoda</taxon>
        <taxon>Hexapoda</taxon>
        <taxon>Insecta</taxon>
        <taxon>Pterygota</taxon>
        <taxon>Neoptera</taxon>
        <taxon>Endopterygota</taxon>
        <taxon>Coleoptera</taxon>
        <taxon>Polyphaga</taxon>
        <taxon>Cucujiformia</taxon>
        <taxon>Coccinelloidea</taxon>
        <taxon>Coccinellidae</taxon>
        <taxon>Scymninae</taxon>
        <taxon>Scymnini</taxon>
        <taxon>Cryptolaemus</taxon>
    </lineage>
</organism>